<dbReference type="SMART" id="SM00448">
    <property type="entry name" value="REC"/>
    <property type="match status" value="1"/>
</dbReference>
<dbReference type="Pfam" id="PF00486">
    <property type="entry name" value="Trans_reg_C"/>
    <property type="match status" value="1"/>
</dbReference>
<evidence type="ECO:0000256" key="2">
    <source>
        <dbReference type="ARBA" id="ARBA00023125"/>
    </source>
</evidence>
<evidence type="ECO:0000313" key="9">
    <source>
        <dbReference type="Proteomes" id="UP001206692"/>
    </source>
</evidence>
<dbReference type="PANTHER" id="PTHR48111:SF26">
    <property type="entry name" value="STAGE 0 SPORULATION PROTEIN A HOMOLOG"/>
    <property type="match status" value="1"/>
</dbReference>
<dbReference type="RefSeq" id="WP_062411559.1">
    <property type="nucleotide sequence ID" value="NZ_JAJCIO010000027.1"/>
</dbReference>
<evidence type="ECO:0000256" key="4">
    <source>
        <dbReference type="PROSITE-ProRule" id="PRU00169"/>
    </source>
</evidence>
<reference evidence="8 9" key="1">
    <citation type="submission" date="2022-06" db="EMBL/GenBank/DDBJ databases">
        <title>Isolation of gut microbiota from human fecal samples.</title>
        <authorList>
            <person name="Pamer E.G."/>
            <person name="Barat B."/>
            <person name="Waligurski E."/>
            <person name="Medina S."/>
            <person name="Paddock L."/>
            <person name="Mostad J."/>
        </authorList>
    </citation>
    <scope>NUCLEOTIDE SEQUENCE [LARGE SCALE GENOMIC DNA]</scope>
    <source>
        <strain evidence="8 9">DFI.1.1</strain>
    </source>
</reference>
<dbReference type="PROSITE" id="PS51755">
    <property type="entry name" value="OMPR_PHOB"/>
    <property type="match status" value="1"/>
</dbReference>
<organism evidence="8 9">
    <name type="scientific">Megasphaera massiliensis</name>
    <dbReference type="NCBI Taxonomy" id="1232428"/>
    <lineage>
        <taxon>Bacteria</taxon>
        <taxon>Bacillati</taxon>
        <taxon>Bacillota</taxon>
        <taxon>Negativicutes</taxon>
        <taxon>Veillonellales</taxon>
        <taxon>Veillonellaceae</taxon>
        <taxon>Megasphaera</taxon>
    </lineage>
</organism>
<dbReference type="SMART" id="SM00862">
    <property type="entry name" value="Trans_reg_C"/>
    <property type="match status" value="1"/>
</dbReference>
<dbReference type="InterPro" id="IPR016032">
    <property type="entry name" value="Sig_transdc_resp-reg_C-effctor"/>
</dbReference>
<accession>A0ABT1SUA7</accession>
<dbReference type="PANTHER" id="PTHR48111">
    <property type="entry name" value="REGULATOR OF RPOS"/>
    <property type="match status" value="1"/>
</dbReference>
<dbReference type="Gene3D" id="1.10.10.10">
    <property type="entry name" value="Winged helix-like DNA-binding domain superfamily/Winged helix DNA-binding domain"/>
    <property type="match status" value="1"/>
</dbReference>
<dbReference type="InterPro" id="IPR039420">
    <property type="entry name" value="WalR-like"/>
</dbReference>
<dbReference type="Pfam" id="PF00072">
    <property type="entry name" value="Response_reg"/>
    <property type="match status" value="1"/>
</dbReference>
<proteinExistence type="predicted"/>
<keyword evidence="1" id="KW-0805">Transcription regulation</keyword>
<dbReference type="InterPro" id="IPR001867">
    <property type="entry name" value="OmpR/PhoB-type_DNA-bd"/>
</dbReference>
<evidence type="ECO:0000256" key="5">
    <source>
        <dbReference type="PROSITE-ProRule" id="PRU01091"/>
    </source>
</evidence>
<gene>
    <name evidence="8" type="ORF">NE675_10540</name>
</gene>
<evidence type="ECO:0000256" key="1">
    <source>
        <dbReference type="ARBA" id="ARBA00023015"/>
    </source>
</evidence>
<dbReference type="InterPro" id="IPR036388">
    <property type="entry name" value="WH-like_DNA-bd_sf"/>
</dbReference>
<evidence type="ECO:0000259" key="7">
    <source>
        <dbReference type="PROSITE" id="PS51755"/>
    </source>
</evidence>
<keyword evidence="2 5" id="KW-0238">DNA-binding</keyword>
<evidence type="ECO:0000259" key="6">
    <source>
        <dbReference type="PROSITE" id="PS50110"/>
    </source>
</evidence>
<protein>
    <submittedName>
        <fullName evidence="8">Response regulator transcription factor</fullName>
    </submittedName>
</protein>
<keyword evidence="3" id="KW-0804">Transcription</keyword>
<dbReference type="PROSITE" id="PS50110">
    <property type="entry name" value="RESPONSE_REGULATORY"/>
    <property type="match status" value="1"/>
</dbReference>
<dbReference type="CDD" id="cd17574">
    <property type="entry name" value="REC_OmpR"/>
    <property type="match status" value="1"/>
</dbReference>
<dbReference type="CDD" id="cd00383">
    <property type="entry name" value="trans_reg_C"/>
    <property type="match status" value="1"/>
</dbReference>
<name>A0ABT1SUA7_9FIRM</name>
<keyword evidence="9" id="KW-1185">Reference proteome</keyword>
<dbReference type="InterPro" id="IPR001789">
    <property type="entry name" value="Sig_transdc_resp-reg_receiver"/>
</dbReference>
<comment type="caution">
    <text evidence="8">The sequence shown here is derived from an EMBL/GenBank/DDBJ whole genome shotgun (WGS) entry which is preliminary data.</text>
</comment>
<feature type="modified residue" description="4-aspartylphosphate" evidence="4">
    <location>
        <position position="52"/>
    </location>
</feature>
<feature type="domain" description="OmpR/PhoB-type" evidence="7">
    <location>
        <begin position="129"/>
        <end position="228"/>
    </location>
</feature>
<dbReference type="SUPFAM" id="SSF46894">
    <property type="entry name" value="C-terminal effector domain of the bipartite response regulators"/>
    <property type="match status" value="1"/>
</dbReference>
<evidence type="ECO:0000313" key="8">
    <source>
        <dbReference type="EMBL" id="MCQ5343453.1"/>
    </source>
</evidence>
<sequence length="228" mass="25898">MKRILIIEDDKGIAELERDYLEANGFAVDMAFDGDTGEKKALQEAYDFIILDIMLPGRDGFQICRTIREAKDIPIILVSARQEDIDKIRGLGLGADDYIVKPFSPNELVARVKAHLARYEQLTAREVHRHALCFDGLEIDESGHRVFVKGEEVSLPNKEFELLLFFAKNPGIVFSKETLFDRVWGSEALGETATVSVHVNRIREKIEEDTAKPRYIETVWGAGYRFHG</sequence>
<evidence type="ECO:0000256" key="3">
    <source>
        <dbReference type="ARBA" id="ARBA00023163"/>
    </source>
</evidence>
<dbReference type="InterPro" id="IPR011006">
    <property type="entry name" value="CheY-like_superfamily"/>
</dbReference>
<dbReference type="Proteomes" id="UP001206692">
    <property type="component" value="Unassembled WGS sequence"/>
</dbReference>
<feature type="domain" description="Response regulatory" evidence="6">
    <location>
        <begin position="3"/>
        <end position="116"/>
    </location>
</feature>
<feature type="DNA-binding region" description="OmpR/PhoB-type" evidence="5">
    <location>
        <begin position="129"/>
        <end position="228"/>
    </location>
</feature>
<dbReference type="SUPFAM" id="SSF52172">
    <property type="entry name" value="CheY-like"/>
    <property type="match status" value="1"/>
</dbReference>
<keyword evidence="4" id="KW-0597">Phosphoprotein</keyword>
<dbReference type="Gene3D" id="6.10.250.690">
    <property type="match status" value="1"/>
</dbReference>
<dbReference type="EMBL" id="JANGEW010000023">
    <property type="protein sequence ID" value="MCQ5343453.1"/>
    <property type="molecule type" value="Genomic_DNA"/>
</dbReference>
<dbReference type="Gene3D" id="3.40.50.2300">
    <property type="match status" value="1"/>
</dbReference>